<dbReference type="EMBL" id="PGGK01000001">
    <property type="protein sequence ID" value="TGC11351.1"/>
    <property type="molecule type" value="Genomic_DNA"/>
</dbReference>
<comment type="caution">
    <text evidence="3">The sequence shown here is derived from an EMBL/GenBank/DDBJ whole genome shotgun (WGS) entry which is preliminary data.</text>
</comment>
<accession>A0A4E0QDA1</accession>
<dbReference type="RefSeq" id="WP_135387809.1">
    <property type="nucleotide sequence ID" value="NZ_PGGK01000001.1"/>
</dbReference>
<keyword evidence="4" id="KW-1185">Reference proteome</keyword>
<dbReference type="SUPFAM" id="SSF54211">
    <property type="entry name" value="Ribosomal protein S5 domain 2-like"/>
    <property type="match status" value="1"/>
</dbReference>
<dbReference type="InterPro" id="IPR012043">
    <property type="entry name" value="PoK"/>
</dbReference>
<keyword evidence="1" id="KW-0173">Coenzyme A biosynthesis</keyword>
<dbReference type="Pfam" id="PF00288">
    <property type="entry name" value="GHMP_kinases_N"/>
    <property type="match status" value="1"/>
</dbReference>
<feature type="domain" description="GHMP kinase N-terminal" evidence="2">
    <location>
        <begin position="80"/>
        <end position="150"/>
    </location>
</feature>
<gene>
    <name evidence="3" type="ORF">CUN85_00245</name>
</gene>
<name>A0A4E0QDA1_9EURY</name>
<dbReference type="PANTHER" id="PTHR42282">
    <property type="entry name" value="PANTOATE KINASE-RELATED"/>
    <property type="match status" value="1"/>
</dbReference>
<dbReference type="EC" id="2.7.1.169" evidence="1"/>
<comment type="similarity">
    <text evidence="1">Belongs to the GHMP kinase family. PoK subfamily.</text>
</comment>
<dbReference type="AlphaFoldDB" id="A0A4E0QDA1"/>
<dbReference type="HAMAP" id="MF_02223">
    <property type="entry name" value="Pantoate_kinase"/>
    <property type="match status" value="1"/>
</dbReference>
<dbReference type="PANTHER" id="PTHR42282:SF1">
    <property type="entry name" value="PANTOATE KINASE"/>
    <property type="match status" value="1"/>
</dbReference>
<dbReference type="InterPro" id="IPR006204">
    <property type="entry name" value="GHMP_kinase_N_dom"/>
</dbReference>
<evidence type="ECO:0000313" key="4">
    <source>
        <dbReference type="Proteomes" id="UP000297295"/>
    </source>
</evidence>
<evidence type="ECO:0000259" key="2">
    <source>
        <dbReference type="Pfam" id="PF00288"/>
    </source>
</evidence>
<sequence>MPSRSTASAKAFAPAHITGFFEVHDHNDPLRKGSTGCGIVLDTGIQTTVTCGEDIEETVVSLNDVKVEGLTIRTVIGTLTNRPVKIESKAEIPIESGMGASGAGALGTAYALNSALRLDLTSSKLDQVAHIAEVKNRSGLGDVAAQSLGGVVIRKTPGAPGIGTYDRIPVGKQDIWCIVLGQLSTSSVLSSRETVESINQAGRSAMKRLMRRNTLENFMLCSRDFSIETGLANDKIVDVIEAVESSGGLASQAMLGNTVFAIAQRPEDNATGIIDILSEFGNVLHYRIRTGSVEPL</sequence>
<keyword evidence="1" id="KW-0808">Transferase</keyword>
<proteinExistence type="inferred from homology"/>
<dbReference type="GO" id="GO:0005524">
    <property type="term" value="F:ATP binding"/>
    <property type="evidence" value="ECO:0007669"/>
    <property type="project" value="UniProtKB-KW"/>
</dbReference>
<organism evidence="3 4">
    <name type="scientific">Methanolobus halotolerans</name>
    <dbReference type="NCBI Taxonomy" id="2052935"/>
    <lineage>
        <taxon>Archaea</taxon>
        <taxon>Methanobacteriati</taxon>
        <taxon>Methanobacteriota</taxon>
        <taxon>Stenosarchaea group</taxon>
        <taxon>Methanomicrobia</taxon>
        <taxon>Methanosarcinales</taxon>
        <taxon>Methanosarcinaceae</taxon>
        <taxon>Methanolobus</taxon>
    </lineage>
</organism>
<keyword evidence="1" id="KW-0067">ATP-binding</keyword>
<dbReference type="OrthoDB" id="85822at2157"/>
<keyword evidence="1 3" id="KW-0418">Kinase</keyword>
<dbReference type="GO" id="GO:0016301">
    <property type="term" value="F:kinase activity"/>
    <property type="evidence" value="ECO:0007669"/>
    <property type="project" value="UniProtKB-UniRule"/>
</dbReference>
<evidence type="ECO:0000313" key="3">
    <source>
        <dbReference type="EMBL" id="TGC11351.1"/>
    </source>
</evidence>
<comment type="catalytic activity">
    <reaction evidence="1">
        <text>(R)-pantoate + ATP = (R)-4-phosphopantoate + ADP + H(+)</text>
        <dbReference type="Rhea" id="RHEA:28246"/>
        <dbReference type="ChEBI" id="CHEBI:15378"/>
        <dbReference type="ChEBI" id="CHEBI:15980"/>
        <dbReference type="ChEBI" id="CHEBI:30616"/>
        <dbReference type="ChEBI" id="CHEBI:61294"/>
        <dbReference type="ChEBI" id="CHEBI:456216"/>
        <dbReference type="EC" id="2.7.1.169"/>
    </reaction>
</comment>
<dbReference type="UniPathway" id="UPA00241"/>
<evidence type="ECO:0000256" key="1">
    <source>
        <dbReference type="HAMAP-Rule" id="MF_02223"/>
    </source>
</evidence>
<dbReference type="InterPro" id="IPR020568">
    <property type="entry name" value="Ribosomal_Su5_D2-typ_SF"/>
</dbReference>
<reference evidence="3 4" key="1">
    <citation type="submission" date="2017-11" db="EMBL/GenBank/DDBJ databases">
        <title>Isolation and Characterization of Methanogenic Archaea from Saline Meromictic Lake at Siberia.</title>
        <authorList>
            <person name="Shen Y."/>
            <person name="Huang H.-H."/>
            <person name="Lai M.-C."/>
            <person name="Chen S.-C."/>
        </authorList>
    </citation>
    <scope>NUCLEOTIDE SEQUENCE [LARGE SCALE GENOMIC DNA]</scope>
    <source>
        <strain evidence="3 4">SY-01</strain>
    </source>
</reference>
<comment type="pathway">
    <text evidence="1">Cofactor biosynthesis; coenzyme A biosynthesis.</text>
</comment>
<dbReference type="Gene3D" id="3.30.230.10">
    <property type="match status" value="1"/>
</dbReference>
<dbReference type="InterPro" id="IPR014721">
    <property type="entry name" value="Ribsml_uS5_D2-typ_fold_subgr"/>
</dbReference>
<dbReference type="PIRSF" id="PIRSF016896">
    <property type="entry name" value="GHMP_arc_MJ0969"/>
    <property type="match status" value="1"/>
</dbReference>
<comment type="function">
    <text evidence="1">Phosphorylates (R)-pantoate to form (R)-4-phosphopantoate in the CoA biosynthesis pathway.</text>
</comment>
<keyword evidence="1" id="KW-0547">Nucleotide-binding</keyword>
<dbReference type="Proteomes" id="UP000297295">
    <property type="component" value="Unassembled WGS sequence"/>
</dbReference>
<protein>
    <recommendedName>
        <fullName evidence="1">Pantoate kinase</fullName>
        <shortName evidence="1">PoK</shortName>
        <ecNumber evidence="1">2.7.1.169</ecNumber>
    </recommendedName>
</protein>
<dbReference type="GO" id="GO:0015937">
    <property type="term" value="P:coenzyme A biosynthetic process"/>
    <property type="evidence" value="ECO:0007669"/>
    <property type="project" value="UniProtKB-UniRule"/>
</dbReference>